<dbReference type="OrthoDB" id="9795032at2"/>
<gene>
    <name evidence="6" type="ORF">LPB137_07725</name>
</gene>
<dbReference type="InterPro" id="IPR042216">
    <property type="entry name" value="MitoNEET_CISD"/>
</dbReference>
<name>A0A1P8KMI2_9BACT</name>
<dbReference type="EMBL" id="CP019070">
    <property type="protein sequence ID" value="APW65749.1"/>
    <property type="molecule type" value="Genomic_DNA"/>
</dbReference>
<dbReference type="SMART" id="SM00704">
    <property type="entry name" value="ZnF_CDGSH"/>
    <property type="match status" value="2"/>
</dbReference>
<dbReference type="RefSeq" id="WP_076086646.1">
    <property type="nucleotide sequence ID" value="NZ_CP019070.1"/>
</dbReference>
<evidence type="ECO:0000256" key="2">
    <source>
        <dbReference type="ARBA" id="ARBA00022723"/>
    </source>
</evidence>
<keyword evidence="1" id="KW-0001">2Fe-2S</keyword>
<evidence type="ECO:0000256" key="1">
    <source>
        <dbReference type="ARBA" id="ARBA00022714"/>
    </source>
</evidence>
<keyword evidence="7" id="KW-1185">Reference proteome</keyword>
<evidence type="ECO:0000313" key="7">
    <source>
        <dbReference type="Proteomes" id="UP000186074"/>
    </source>
</evidence>
<dbReference type="Proteomes" id="UP000186074">
    <property type="component" value="Chromosome"/>
</dbReference>
<feature type="domain" description="Iron-binding zinc finger CDGSH type" evidence="5">
    <location>
        <begin position="42"/>
        <end position="75"/>
    </location>
</feature>
<dbReference type="Pfam" id="PF09360">
    <property type="entry name" value="zf-CDGSH"/>
    <property type="match status" value="1"/>
</dbReference>
<dbReference type="GO" id="GO:0051537">
    <property type="term" value="F:2 iron, 2 sulfur cluster binding"/>
    <property type="evidence" value="ECO:0007669"/>
    <property type="project" value="UniProtKB-KW"/>
</dbReference>
<dbReference type="GO" id="GO:0005737">
    <property type="term" value="C:cytoplasm"/>
    <property type="evidence" value="ECO:0007669"/>
    <property type="project" value="UniProtKB-ARBA"/>
</dbReference>
<proteinExistence type="predicted"/>
<dbReference type="KEGG" id="alp:LPB137_07725"/>
<dbReference type="InterPro" id="IPR052950">
    <property type="entry name" value="CISD"/>
</dbReference>
<dbReference type="Gene3D" id="3.40.5.90">
    <property type="entry name" value="CDGSH iron-sulfur domain, mitoNEET-type"/>
    <property type="match status" value="2"/>
</dbReference>
<evidence type="ECO:0000256" key="3">
    <source>
        <dbReference type="ARBA" id="ARBA00023004"/>
    </source>
</evidence>
<reference evidence="6 7" key="1">
    <citation type="submission" date="2017-01" db="EMBL/GenBank/DDBJ databases">
        <title>Genome sequencing of Arcobacter sp. LPB0137.</title>
        <authorList>
            <person name="Lee G.-W."/>
            <person name="Yi H."/>
        </authorList>
    </citation>
    <scope>NUCLEOTIDE SEQUENCE [LARGE SCALE GENOMIC DNA]</scope>
    <source>
        <strain evidence="6 7">LPB0137</strain>
    </source>
</reference>
<feature type="domain" description="Iron-binding zinc finger CDGSH type" evidence="5">
    <location>
        <begin position="2"/>
        <end position="39"/>
    </location>
</feature>
<keyword evidence="3" id="KW-0408">Iron</keyword>
<evidence type="ECO:0000313" key="6">
    <source>
        <dbReference type="EMBL" id="APW65749.1"/>
    </source>
</evidence>
<keyword evidence="2" id="KW-0479">Metal-binding</keyword>
<dbReference type="InterPro" id="IPR018967">
    <property type="entry name" value="FeS-contain_CDGSH-typ"/>
</dbReference>
<sequence length="82" mass="9220">MKHPVRTYLKKGETYQFCTCGQSEDGVLCDGSHKGTDLTPKEFIATRNAEFLLCLCKNSTCTPFCDGAHAKREKLDLDFLLE</sequence>
<keyword evidence="4" id="KW-0411">Iron-sulfur</keyword>
<organism evidence="6 7">
    <name type="scientific">Poseidonibacter parvus</name>
    <dbReference type="NCBI Taxonomy" id="1850254"/>
    <lineage>
        <taxon>Bacteria</taxon>
        <taxon>Pseudomonadati</taxon>
        <taxon>Campylobacterota</taxon>
        <taxon>Epsilonproteobacteria</taxon>
        <taxon>Campylobacterales</taxon>
        <taxon>Arcobacteraceae</taxon>
        <taxon>Poseidonibacter</taxon>
    </lineage>
</organism>
<evidence type="ECO:0000259" key="5">
    <source>
        <dbReference type="SMART" id="SM00704"/>
    </source>
</evidence>
<dbReference type="PANTHER" id="PTHR46491">
    <property type="entry name" value="CDGSH IRON SULFUR DOMAIN PROTEIN HOMOLOG"/>
    <property type="match status" value="1"/>
</dbReference>
<accession>A0A1P8KMI2</accession>
<dbReference type="GO" id="GO:0046872">
    <property type="term" value="F:metal ion binding"/>
    <property type="evidence" value="ECO:0007669"/>
    <property type="project" value="UniProtKB-KW"/>
</dbReference>
<protein>
    <recommendedName>
        <fullName evidence="5">Iron-binding zinc finger CDGSH type domain-containing protein</fullName>
    </recommendedName>
</protein>
<evidence type="ECO:0000256" key="4">
    <source>
        <dbReference type="ARBA" id="ARBA00023014"/>
    </source>
</evidence>
<dbReference type="AlphaFoldDB" id="A0A1P8KMI2"/>
<dbReference type="STRING" id="1850254.LPB137_07725"/>
<dbReference type="PANTHER" id="PTHR46491:SF3">
    <property type="entry name" value="CDGSH IRON-SULFUR DOMAIN-CONTAINING PROTEIN 3, MITOCHONDRIAL"/>
    <property type="match status" value="1"/>
</dbReference>